<keyword evidence="2" id="KW-1185">Reference proteome</keyword>
<organism evidence="1 2">
    <name type="scientific">Desulfoluna limicola</name>
    <dbReference type="NCBI Taxonomy" id="2810562"/>
    <lineage>
        <taxon>Bacteria</taxon>
        <taxon>Pseudomonadati</taxon>
        <taxon>Thermodesulfobacteriota</taxon>
        <taxon>Desulfobacteria</taxon>
        <taxon>Desulfobacterales</taxon>
        <taxon>Desulfolunaceae</taxon>
        <taxon>Desulfoluna</taxon>
    </lineage>
</organism>
<evidence type="ECO:0000313" key="1">
    <source>
        <dbReference type="EMBL" id="BCS95454.1"/>
    </source>
</evidence>
<protein>
    <submittedName>
        <fullName evidence="1">Uncharacterized protein</fullName>
    </submittedName>
</protein>
<proteinExistence type="predicted"/>
<name>A0ABM7PE51_9BACT</name>
<accession>A0ABM7PE51</accession>
<dbReference type="EMBL" id="AP024488">
    <property type="protein sequence ID" value="BCS95454.1"/>
    <property type="molecule type" value="Genomic_DNA"/>
</dbReference>
<gene>
    <name evidence="1" type="ORF">DSLASN_10860</name>
</gene>
<evidence type="ECO:0000313" key="2">
    <source>
        <dbReference type="Proteomes" id="UP001320148"/>
    </source>
</evidence>
<dbReference type="Proteomes" id="UP001320148">
    <property type="component" value="Chromosome"/>
</dbReference>
<reference evidence="1 2" key="1">
    <citation type="submission" date="2021-02" db="EMBL/GenBank/DDBJ databases">
        <title>Complete genome of Desulfoluna sp. strain ASN36.</title>
        <authorList>
            <person name="Takahashi A."/>
            <person name="Kojima H."/>
            <person name="Fukui M."/>
        </authorList>
    </citation>
    <scope>NUCLEOTIDE SEQUENCE [LARGE SCALE GENOMIC DNA]</scope>
    <source>
        <strain evidence="1 2">ASN36</strain>
    </source>
</reference>
<sequence length="100" mass="11302">MINLSDDVVVSSTKWVCSNKKCIVNFTVENTTTDYLTIKISLRAYKQESVSGSDAIVNKIIGERIIETTINPRITQEFQESLNVTSKRVYLVSVNAWVDK</sequence>